<dbReference type="AlphaFoldDB" id="A0A177BEJ0"/>
<dbReference type="Proteomes" id="UP000078046">
    <property type="component" value="Unassembled WGS sequence"/>
</dbReference>
<evidence type="ECO:0000313" key="2">
    <source>
        <dbReference type="Proteomes" id="UP000078046"/>
    </source>
</evidence>
<keyword evidence="2" id="KW-1185">Reference proteome</keyword>
<sequence length="72" mass="8647">MEKQDEPFTLEADTSNNDFRTKLHQYRKTIINDKLEGKKSDIMCTDHIQSKTLTKRQFSQINKSQDYYFKIL</sequence>
<evidence type="ECO:0000313" key="1">
    <source>
        <dbReference type="EMBL" id="OAF71964.1"/>
    </source>
</evidence>
<dbReference type="EMBL" id="LWCA01000012">
    <property type="protein sequence ID" value="OAF71964.1"/>
    <property type="molecule type" value="Genomic_DNA"/>
</dbReference>
<comment type="caution">
    <text evidence="1">The sequence shown here is derived from an EMBL/GenBank/DDBJ whole genome shotgun (WGS) entry which is preliminary data.</text>
</comment>
<protein>
    <submittedName>
        <fullName evidence="1">Uncharacterized protein</fullName>
    </submittedName>
</protein>
<proteinExistence type="predicted"/>
<organism evidence="1 2">
    <name type="scientific">Intoshia linei</name>
    <dbReference type="NCBI Taxonomy" id="1819745"/>
    <lineage>
        <taxon>Eukaryota</taxon>
        <taxon>Metazoa</taxon>
        <taxon>Spiralia</taxon>
        <taxon>Lophotrochozoa</taxon>
        <taxon>Mesozoa</taxon>
        <taxon>Orthonectida</taxon>
        <taxon>Rhopaluridae</taxon>
        <taxon>Intoshia</taxon>
    </lineage>
</organism>
<gene>
    <name evidence="1" type="ORF">A3Q56_00255</name>
</gene>
<reference evidence="1 2" key="1">
    <citation type="submission" date="2016-04" db="EMBL/GenBank/DDBJ databases">
        <title>The genome of Intoshia linei affirms orthonectids as highly simplified spiralians.</title>
        <authorList>
            <person name="Mikhailov K.V."/>
            <person name="Slusarev G.S."/>
            <person name="Nikitin M.A."/>
            <person name="Logacheva M.D."/>
            <person name="Penin A."/>
            <person name="Aleoshin V."/>
            <person name="Panchin Y.V."/>
        </authorList>
    </citation>
    <scope>NUCLEOTIDE SEQUENCE [LARGE SCALE GENOMIC DNA]</scope>
    <source>
        <strain evidence="1">Intl2013</strain>
        <tissue evidence="1">Whole animal</tissue>
    </source>
</reference>
<accession>A0A177BEJ0</accession>
<name>A0A177BEJ0_9BILA</name>